<evidence type="ECO:0000313" key="2">
    <source>
        <dbReference type="EMBL" id="GIY69905.1"/>
    </source>
</evidence>
<accession>A0AAV4VIW5</accession>
<sequence>MLSSYSRKSSHKALYPNPRDGIERGSDIHLYKATNKAHIWPWYWAYHLLSYDMIHENHWTIVISRYPIKNVPLPSNLILYPDNILLCQSKALPLSLALIAYDP</sequence>
<gene>
    <name evidence="2" type="ORF">CEXT_742891</name>
</gene>
<dbReference type="Proteomes" id="UP001054945">
    <property type="component" value="Unassembled WGS sequence"/>
</dbReference>
<dbReference type="AlphaFoldDB" id="A0AAV4VIW5"/>
<feature type="region of interest" description="Disordered" evidence="1">
    <location>
        <begin position="1"/>
        <end position="23"/>
    </location>
</feature>
<organism evidence="2 3">
    <name type="scientific">Caerostris extrusa</name>
    <name type="common">Bark spider</name>
    <name type="synonym">Caerostris bankana</name>
    <dbReference type="NCBI Taxonomy" id="172846"/>
    <lineage>
        <taxon>Eukaryota</taxon>
        <taxon>Metazoa</taxon>
        <taxon>Ecdysozoa</taxon>
        <taxon>Arthropoda</taxon>
        <taxon>Chelicerata</taxon>
        <taxon>Arachnida</taxon>
        <taxon>Araneae</taxon>
        <taxon>Araneomorphae</taxon>
        <taxon>Entelegynae</taxon>
        <taxon>Araneoidea</taxon>
        <taxon>Araneidae</taxon>
        <taxon>Caerostris</taxon>
    </lineage>
</organism>
<evidence type="ECO:0000313" key="3">
    <source>
        <dbReference type="Proteomes" id="UP001054945"/>
    </source>
</evidence>
<proteinExistence type="predicted"/>
<comment type="caution">
    <text evidence="2">The sequence shown here is derived from an EMBL/GenBank/DDBJ whole genome shotgun (WGS) entry which is preliminary data.</text>
</comment>
<evidence type="ECO:0000256" key="1">
    <source>
        <dbReference type="SAM" id="MobiDB-lite"/>
    </source>
</evidence>
<reference evidence="2 3" key="1">
    <citation type="submission" date="2021-06" db="EMBL/GenBank/DDBJ databases">
        <title>Caerostris extrusa draft genome.</title>
        <authorList>
            <person name="Kono N."/>
            <person name="Arakawa K."/>
        </authorList>
    </citation>
    <scope>NUCLEOTIDE SEQUENCE [LARGE SCALE GENOMIC DNA]</scope>
</reference>
<dbReference type="EMBL" id="BPLR01014609">
    <property type="protein sequence ID" value="GIY69905.1"/>
    <property type="molecule type" value="Genomic_DNA"/>
</dbReference>
<name>A0AAV4VIW5_CAEEX</name>
<protein>
    <submittedName>
        <fullName evidence="2">Uncharacterized protein</fullName>
    </submittedName>
</protein>
<keyword evidence="3" id="KW-1185">Reference proteome</keyword>